<comment type="subcellular location">
    <subcellularLocation>
        <location evidence="1">Membrane</location>
        <topology evidence="1">Multi-pass membrane protein</topology>
    </subcellularLocation>
</comment>
<evidence type="ECO:0000256" key="2">
    <source>
        <dbReference type="ARBA" id="ARBA00022448"/>
    </source>
</evidence>
<dbReference type="InterPro" id="IPR020846">
    <property type="entry name" value="MFS_dom"/>
</dbReference>
<feature type="domain" description="Major facilitator superfamily (MFS) profile" evidence="9">
    <location>
        <begin position="90"/>
        <end position="532"/>
    </location>
</feature>
<feature type="transmembrane region" description="Helical" evidence="8">
    <location>
        <begin position="418"/>
        <end position="436"/>
    </location>
</feature>
<reference evidence="10 11" key="1">
    <citation type="submission" date="2018-01" db="EMBL/GenBank/DDBJ databases">
        <title>Harnessing the power of phylogenomics to disentangle the directionality and signatures of interkingdom host jumping in the parasitic fungal genus Tolypocladium.</title>
        <authorList>
            <person name="Quandt C.A."/>
            <person name="Patterson W."/>
            <person name="Spatafora J.W."/>
        </authorList>
    </citation>
    <scope>NUCLEOTIDE SEQUENCE [LARGE SCALE GENOMIC DNA]</scope>
    <source>
        <strain evidence="10 11">NRBC 100945</strain>
    </source>
</reference>
<keyword evidence="4 8" id="KW-1133">Transmembrane helix</keyword>
<accession>A0A2S4L0E7</accession>
<feature type="transmembrane region" description="Helical" evidence="8">
    <location>
        <begin position="484"/>
        <end position="504"/>
    </location>
</feature>
<evidence type="ECO:0000256" key="1">
    <source>
        <dbReference type="ARBA" id="ARBA00004141"/>
    </source>
</evidence>
<feature type="transmembrane region" description="Helical" evidence="8">
    <location>
        <begin position="179"/>
        <end position="202"/>
    </location>
</feature>
<proteinExistence type="predicted"/>
<feature type="transmembrane region" description="Helical" evidence="8">
    <location>
        <begin position="326"/>
        <end position="353"/>
    </location>
</feature>
<dbReference type="GO" id="GO:0005886">
    <property type="term" value="C:plasma membrane"/>
    <property type="evidence" value="ECO:0007669"/>
    <property type="project" value="UniProtKB-ARBA"/>
</dbReference>
<dbReference type="PRINTS" id="PR01036">
    <property type="entry name" value="TCRTETB"/>
</dbReference>
<evidence type="ECO:0000259" key="9">
    <source>
        <dbReference type="PROSITE" id="PS50850"/>
    </source>
</evidence>
<dbReference type="FunFam" id="1.20.1720.10:FF:000009">
    <property type="entry name" value="MFS multidrug transporter"/>
    <property type="match status" value="1"/>
</dbReference>
<feature type="transmembrane region" description="Helical" evidence="8">
    <location>
        <begin position="359"/>
        <end position="382"/>
    </location>
</feature>
<dbReference type="PANTHER" id="PTHR23502">
    <property type="entry name" value="MAJOR FACILITATOR SUPERFAMILY"/>
    <property type="match status" value="1"/>
</dbReference>
<feature type="transmembrane region" description="Helical" evidence="8">
    <location>
        <begin position="156"/>
        <end position="173"/>
    </location>
</feature>
<feature type="transmembrane region" description="Helical" evidence="8">
    <location>
        <begin position="115"/>
        <end position="136"/>
    </location>
</feature>
<dbReference type="AlphaFoldDB" id="A0A2S4L0E7"/>
<dbReference type="STRING" id="94208.A0A2S4L0E7"/>
<dbReference type="GO" id="GO:0140115">
    <property type="term" value="P:export across plasma membrane"/>
    <property type="evidence" value="ECO:0007669"/>
    <property type="project" value="UniProtKB-ARBA"/>
</dbReference>
<feature type="transmembrane region" description="Helical" evidence="8">
    <location>
        <begin position="245"/>
        <end position="262"/>
    </location>
</feature>
<dbReference type="FunFam" id="1.20.1250.20:FF:000172">
    <property type="entry name" value="MFS multidrug resistance transporter"/>
    <property type="match status" value="1"/>
</dbReference>
<keyword evidence="6" id="KW-0325">Glycoprotein</keyword>
<dbReference type="EMBL" id="PKSG01000383">
    <property type="protein sequence ID" value="POR35923.1"/>
    <property type="molecule type" value="Genomic_DNA"/>
</dbReference>
<evidence type="ECO:0000313" key="11">
    <source>
        <dbReference type="Proteomes" id="UP000237481"/>
    </source>
</evidence>
<dbReference type="Proteomes" id="UP000237481">
    <property type="component" value="Unassembled WGS sequence"/>
</dbReference>
<evidence type="ECO:0000256" key="6">
    <source>
        <dbReference type="ARBA" id="ARBA00023180"/>
    </source>
</evidence>
<dbReference type="GO" id="GO:0015137">
    <property type="term" value="F:citrate transmembrane transporter activity"/>
    <property type="evidence" value="ECO:0007669"/>
    <property type="project" value="UniProtKB-ARBA"/>
</dbReference>
<name>A0A2S4L0E7_9HYPO</name>
<keyword evidence="3 8" id="KW-0812">Transmembrane</keyword>
<protein>
    <submittedName>
        <fullName evidence="10">Quinidine resistance protein 2</fullName>
    </submittedName>
</protein>
<evidence type="ECO:0000256" key="8">
    <source>
        <dbReference type="SAM" id="Phobius"/>
    </source>
</evidence>
<keyword evidence="2" id="KW-0813">Transport</keyword>
<dbReference type="PROSITE" id="PS50850">
    <property type="entry name" value="MFS"/>
    <property type="match status" value="1"/>
</dbReference>
<feature type="transmembrane region" description="Helical" evidence="8">
    <location>
        <begin position="510"/>
        <end position="527"/>
    </location>
</feature>
<organism evidence="10 11">
    <name type="scientific">Tolypocladium paradoxum</name>
    <dbReference type="NCBI Taxonomy" id="94208"/>
    <lineage>
        <taxon>Eukaryota</taxon>
        <taxon>Fungi</taxon>
        <taxon>Dikarya</taxon>
        <taxon>Ascomycota</taxon>
        <taxon>Pezizomycotina</taxon>
        <taxon>Sordariomycetes</taxon>
        <taxon>Hypocreomycetidae</taxon>
        <taxon>Hypocreales</taxon>
        <taxon>Ophiocordycipitaceae</taxon>
        <taxon>Tolypocladium</taxon>
    </lineage>
</organism>
<dbReference type="OrthoDB" id="440553at2759"/>
<evidence type="ECO:0000256" key="3">
    <source>
        <dbReference type="ARBA" id="ARBA00022692"/>
    </source>
</evidence>
<feature type="transmembrane region" description="Helical" evidence="8">
    <location>
        <begin position="88"/>
        <end position="109"/>
    </location>
</feature>
<keyword evidence="5 8" id="KW-0472">Membrane</keyword>
<dbReference type="InterPro" id="IPR036259">
    <property type="entry name" value="MFS_trans_sf"/>
</dbReference>
<dbReference type="SUPFAM" id="SSF103473">
    <property type="entry name" value="MFS general substrate transporter"/>
    <property type="match status" value="1"/>
</dbReference>
<gene>
    <name evidence="10" type="ORF">TPAR_03884</name>
</gene>
<evidence type="ECO:0000256" key="7">
    <source>
        <dbReference type="SAM" id="MobiDB-lite"/>
    </source>
</evidence>
<dbReference type="PANTHER" id="PTHR23502:SF51">
    <property type="entry name" value="QUINIDINE RESISTANCE PROTEIN 1-RELATED"/>
    <property type="match status" value="1"/>
</dbReference>
<feature type="region of interest" description="Disordered" evidence="7">
    <location>
        <begin position="1"/>
        <end position="56"/>
    </location>
</feature>
<dbReference type="InterPro" id="IPR011701">
    <property type="entry name" value="MFS"/>
</dbReference>
<dbReference type="Pfam" id="PF07690">
    <property type="entry name" value="MFS_1"/>
    <property type="match status" value="1"/>
</dbReference>
<feature type="transmembrane region" description="Helical" evidence="8">
    <location>
        <begin position="442"/>
        <end position="463"/>
    </location>
</feature>
<keyword evidence="11" id="KW-1185">Reference proteome</keyword>
<evidence type="ECO:0000256" key="5">
    <source>
        <dbReference type="ARBA" id="ARBA00023136"/>
    </source>
</evidence>
<comment type="caution">
    <text evidence="10">The sequence shown here is derived from an EMBL/GenBank/DDBJ whole genome shotgun (WGS) entry which is preliminary data.</text>
</comment>
<dbReference type="Gene3D" id="1.20.1250.20">
    <property type="entry name" value="MFS general substrate transporter like domains"/>
    <property type="match status" value="1"/>
</dbReference>
<evidence type="ECO:0000256" key="4">
    <source>
        <dbReference type="ARBA" id="ARBA00022989"/>
    </source>
</evidence>
<evidence type="ECO:0000313" key="10">
    <source>
        <dbReference type="EMBL" id="POR35923.1"/>
    </source>
</evidence>
<sequence>MEHETGGPGPPPDNGPLPERHDAVVAAEALGQVSSHPTVSEPDALERTSTTLDDPSAALTPAVLESAEHLSRVSSGPPYSAFSPSTKIWVTTMVTIASVISPMTANLYFPSLNDVAADLHVSVSLINLTITTYMAFQGLAPTISGGFGDRAGRRPAFIVAFLVYLVANIGLALQRDYAALMVLRCLQSAGSSGTLVLAYAVVADISSSDERGRYMGIVGAGVNVGPTMGPVLGGILSQFLGWPSIFWFCAVFVFVWLIPWTLSVPETCRAVVGNGSIPPPKWNMTLIDFIRRRGINQRPESAPKVKMRMPNPLKTLYIVFRKEEGLLLFISAIIYLNFILVAATLSTLLMHIYKFDALAVGLCYLPYGIGCCFASLVQGYVADWNYRRIAKKLGVPVQHKRGEDPVDFPIETARIQPIYPALLIGAGALIGWAWALEVEANVAVPLVLLFIIGMLVPTSFNVLNTLIIDINPDAPATAAAANNLVRCSFGAVATAVIDNMLHAMGRGWCFTFLALIMVLCLVGLRVLEKRGPRWRAERAEKAGKRTASKSER</sequence>